<name>A0A834C3Z1_ORYME</name>
<feature type="compositionally biased region" description="Basic and acidic residues" evidence="1">
    <location>
        <begin position="205"/>
        <end position="218"/>
    </location>
</feature>
<dbReference type="Proteomes" id="UP000646548">
    <property type="component" value="Unassembled WGS sequence"/>
</dbReference>
<evidence type="ECO:0000313" key="3">
    <source>
        <dbReference type="Proteomes" id="UP000646548"/>
    </source>
</evidence>
<comment type="caution">
    <text evidence="2">The sequence shown here is derived from an EMBL/GenBank/DDBJ whole genome shotgun (WGS) entry which is preliminary data.</text>
</comment>
<dbReference type="AlphaFoldDB" id="A0A834C3Z1"/>
<gene>
    <name evidence="2" type="ORF">FQA47_018184</name>
</gene>
<dbReference type="PANTHER" id="PTHR34438:SF1">
    <property type="entry name" value="CHROMOSOME 2 OPEN READING FRAME 81"/>
    <property type="match status" value="1"/>
</dbReference>
<sequence length="388" mass="43462">MDELHLSYSGLWAKKYLTDTLKCQIMCLDKGDDAGEVSRTEDSEPLPATLDPWAQGCLPVMQSAHMSPQEDEYDSHQVQVRSSWPVSNRLTSSFLLTNEKGGVSLGISSGRPSPIGCTQRQEVQTDQIQVQTVSSEKKPSNASLLCLTSSLLTEKQKTTMKHARETQHHRISQCPPQKLDQKKKQGANLFPKADANKLLPPIPHSSERKDVEAKRKSTEQAVLKHKNVSGNYLKGRITPSRLDPSCLPQKWICPQYEIVENIHTKQKPSRETRQESKLSKHSYWTAASLKPLTSSRNQLEKSNLEYGHLPKHEKEPNMTSNVVRINKTVLAKGASLIDSQSVEINPQTRKRPTEPTKLKPIQNHPAVPLLSVEQVAKVSPQVNPLFQS</sequence>
<proteinExistence type="predicted"/>
<dbReference type="InterPro" id="IPR028042">
    <property type="entry name" value="DUF4639"/>
</dbReference>
<accession>A0A834C3Z1</accession>
<protein>
    <submittedName>
        <fullName evidence="2">Uncharacterized protein</fullName>
    </submittedName>
</protein>
<dbReference type="PANTHER" id="PTHR34438">
    <property type="entry name" value="SI:DKEY-97L20.6"/>
    <property type="match status" value="1"/>
</dbReference>
<evidence type="ECO:0000313" key="2">
    <source>
        <dbReference type="EMBL" id="KAF6725227.1"/>
    </source>
</evidence>
<feature type="region of interest" description="Disordered" evidence="1">
    <location>
        <begin position="342"/>
        <end position="365"/>
    </location>
</feature>
<feature type="region of interest" description="Disordered" evidence="1">
    <location>
        <begin position="194"/>
        <end position="220"/>
    </location>
</feature>
<organism evidence="2 3">
    <name type="scientific">Oryzias melastigma</name>
    <name type="common">Marine medaka</name>
    <dbReference type="NCBI Taxonomy" id="30732"/>
    <lineage>
        <taxon>Eukaryota</taxon>
        <taxon>Metazoa</taxon>
        <taxon>Chordata</taxon>
        <taxon>Craniata</taxon>
        <taxon>Vertebrata</taxon>
        <taxon>Euteleostomi</taxon>
        <taxon>Actinopterygii</taxon>
        <taxon>Neopterygii</taxon>
        <taxon>Teleostei</taxon>
        <taxon>Neoteleostei</taxon>
        <taxon>Acanthomorphata</taxon>
        <taxon>Ovalentaria</taxon>
        <taxon>Atherinomorphae</taxon>
        <taxon>Beloniformes</taxon>
        <taxon>Adrianichthyidae</taxon>
        <taxon>Oryziinae</taxon>
        <taxon>Oryzias</taxon>
    </lineage>
</organism>
<dbReference type="EMBL" id="WKFB01000369">
    <property type="protein sequence ID" value="KAF6725227.1"/>
    <property type="molecule type" value="Genomic_DNA"/>
</dbReference>
<reference evidence="2" key="1">
    <citation type="journal article" name="BMC Genomics">
        <title>Long-read sequencing and de novo genome assembly of marine medaka (Oryzias melastigma).</title>
        <authorList>
            <person name="Liang P."/>
            <person name="Saqib H.S.A."/>
            <person name="Ni X."/>
            <person name="Shen Y."/>
        </authorList>
    </citation>
    <scope>NUCLEOTIDE SEQUENCE</scope>
    <source>
        <strain evidence="2">Bigg-433</strain>
    </source>
</reference>
<evidence type="ECO:0000256" key="1">
    <source>
        <dbReference type="SAM" id="MobiDB-lite"/>
    </source>
</evidence>